<feature type="compositionally biased region" description="Polar residues" evidence="2">
    <location>
        <begin position="162"/>
        <end position="175"/>
    </location>
</feature>
<proteinExistence type="predicted"/>
<evidence type="ECO:0000313" key="3">
    <source>
        <dbReference type="EMBL" id="KAB1216183.1"/>
    </source>
</evidence>
<evidence type="ECO:0000313" key="4">
    <source>
        <dbReference type="EMBL" id="KAB1216189.1"/>
    </source>
</evidence>
<dbReference type="OrthoDB" id="1928808at2759"/>
<reference evidence="4" key="1">
    <citation type="submission" date="2018-07" db="EMBL/GenBank/DDBJ databases">
        <authorList>
            <person name="Gao Z.-S."/>
            <person name="Jia H.-M."/>
            <person name="Jia H.-J."/>
            <person name="Cai Q.-L."/>
            <person name="Wang Y."/>
            <person name="Zhao H.-B."/>
        </authorList>
    </citation>
    <scope>NUCLEOTIDE SEQUENCE</scope>
    <source>
        <tissue evidence="4">Leaves</tissue>
    </source>
</reference>
<feature type="region of interest" description="Disordered" evidence="2">
    <location>
        <begin position="155"/>
        <end position="193"/>
    </location>
</feature>
<name>A0A6A1VTE0_9ROSI</name>
<dbReference type="PANTHER" id="PTHR15657">
    <property type="entry name" value="THYROID TRANSCRIPTION FACTOR 1-ASSOCIATED PROTEIN 26"/>
    <property type="match status" value="1"/>
</dbReference>
<dbReference type="EMBL" id="RXIC02000022">
    <property type="protein sequence ID" value="KAB1216197.1"/>
    <property type="molecule type" value="Genomic_DNA"/>
</dbReference>
<feature type="coiled-coil region" evidence="1">
    <location>
        <begin position="197"/>
        <end position="224"/>
    </location>
</feature>
<dbReference type="InterPro" id="IPR013730">
    <property type="entry name" value="Fyv7/TAP26"/>
</dbReference>
<protein>
    <submittedName>
        <fullName evidence="4">Uncharacterized protein</fullName>
    </submittedName>
</protein>
<dbReference type="EMBL" id="RXIC02000022">
    <property type="protein sequence ID" value="KAB1216183.1"/>
    <property type="molecule type" value="Genomic_DNA"/>
</dbReference>
<evidence type="ECO:0000313" key="6">
    <source>
        <dbReference type="Proteomes" id="UP000516437"/>
    </source>
</evidence>
<dbReference type="AlphaFoldDB" id="A0A6A1VTE0"/>
<accession>A0A6A1VTE0</accession>
<keyword evidence="6" id="KW-1185">Reference proteome</keyword>
<evidence type="ECO:0000256" key="2">
    <source>
        <dbReference type="SAM" id="MobiDB-lite"/>
    </source>
</evidence>
<comment type="caution">
    <text evidence="4">The sequence shown here is derived from an EMBL/GenBank/DDBJ whole genome shotgun (WGS) entry which is preliminary data.</text>
</comment>
<dbReference type="GO" id="GO:0005634">
    <property type="term" value="C:nucleus"/>
    <property type="evidence" value="ECO:0007669"/>
    <property type="project" value="TreeGrafter"/>
</dbReference>
<dbReference type="PANTHER" id="PTHR15657:SF1">
    <property type="entry name" value="THYROID TRANSCRIPTION FACTOR 1-ASSOCIATED PROTEIN 26"/>
    <property type="match status" value="1"/>
</dbReference>
<keyword evidence="1" id="KW-0175">Coiled coil</keyword>
<sequence length="264" mass="30424">MGGPDLTNLHLLNMPPSPFTHFSQTPTLKCFEEAIGHRGCPEVFSTTRGVKKSWQSRDLKVAEVYGALDPKTPITTLFYETIEDFKTPPELVLPYCTIDGSRISTVSSIPPIKFNNGSLEHRDGWCLFYLSEKQKEFYKNAKYVKKYKKLLKQQSQKHDSSNIRSLQDVNKTEVGSSVSSSDKNSKNRGISSLKVMYEKKHEEKEKARIEMEALDQARKEEKERVIAQRKTVREKMFKKTRSGQPVMKYRIEHLLETIQNSTKN</sequence>
<organism evidence="4 6">
    <name type="scientific">Morella rubra</name>
    <name type="common">Chinese bayberry</name>
    <dbReference type="NCBI Taxonomy" id="262757"/>
    <lineage>
        <taxon>Eukaryota</taxon>
        <taxon>Viridiplantae</taxon>
        <taxon>Streptophyta</taxon>
        <taxon>Embryophyta</taxon>
        <taxon>Tracheophyta</taxon>
        <taxon>Spermatophyta</taxon>
        <taxon>Magnoliopsida</taxon>
        <taxon>eudicotyledons</taxon>
        <taxon>Gunneridae</taxon>
        <taxon>Pentapetalae</taxon>
        <taxon>rosids</taxon>
        <taxon>fabids</taxon>
        <taxon>Fagales</taxon>
        <taxon>Myricaceae</taxon>
        <taxon>Morella</taxon>
    </lineage>
</organism>
<gene>
    <name evidence="5" type="ORF">CJ030_MR4G029080</name>
    <name evidence="4" type="ORF">CJ030_MR4G029088</name>
    <name evidence="3" type="ORF">CJ030_MR4G029094</name>
</gene>
<dbReference type="Proteomes" id="UP000516437">
    <property type="component" value="Chromosome 4"/>
</dbReference>
<reference evidence="4" key="3">
    <citation type="submission" date="2019-09" db="EMBL/GenBank/DDBJ databases">
        <authorList>
            <person name="Gao Z."/>
        </authorList>
    </citation>
    <scope>NUCLEOTIDE SEQUENCE</scope>
    <source>
        <tissue evidence="4">Leaves</tissue>
    </source>
</reference>
<dbReference type="Pfam" id="PF08524">
    <property type="entry name" value="rRNA_processing"/>
    <property type="match status" value="1"/>
</dbReference>
<evidence type="ECO:0000256" key="1">
    <source>
        <dbReference type="SAM" id="Coils"/>
    </source>
</evidence>
<reference evidence="4 6" key="2">
    <citation type="journal article" date="2019" name="Plant Biotechnol. J.">
        <title>The red bayberry genome and genetic basis of sex determination.</title>
        <authorList>
            <person name="Jia H.M."/>
            <person name="Jia H.J."/>
            <person name="Cai Q.L."/>
            <person name="Wang Y."/>
            <person name="Zhao H.B."/>
            <person name="Yang W.F."/>
            <person name="Wang G.Y."/>
            <person name="Li Y.H."/>
            <person name="Zhan D.L."/>
            <person name="Shen Y.T."/>
            <person name="Niu Q.F."/>
            <person name="Chang L."/>
            <person name="Qiu J."/>
            <person name="Zhao L."/>
            <person name="Xie H.B."/>
            <person name="Fu W.Y."/>
            <person name="Jin J."/>
            <person name="Li X.W."/>
            <person name="Jiao Y."/>
            <person name="Zhou C.C."/>
            <person name="Tu T."/>
            <person name="Chai C.Y."/>
            <person name="Gao J.L."/>
            <person name="Fan L.J."/>
            <person name="van de Weg E."/>
            <person name="Wang J.Y."/>
            <person name="Gao Z.S."/>
        </authorList>
    </citation>
    <scope>NUCLEOTIDE SEQUENCE [LARGE SCALE GENOMIC DNA]</scope>
    <source>
        <tissue evidence="4">Leaves</tissue>
    </source>
</reference>
<evidence type="ECO:0000313" key="5">
    <source>
        <dbReference type="EMBL" id="KAB1216197.1"/>
    </source>
</evidence>
<dbReference type="EMBL" id="RXIC02000022">
    <property type="protein sequence ID" value="KAB1216189.1"/>
    <property type="molecule type" value="Genomic_DNA"/>
</dbReference>